<dbReference type="InterPro" id="IPR001647">
    <property type="entry name" value="HTH_TetR"/>
</dbReference>
<evidence type="ECO:0000256" key="1">
    <source>
        <dbReference type="ARBA" id="ARBA00023015"/>
    </source>
</evidence>
<sequence>MKTPQTKADEILRCARTLIVSGGYNGFSYADISSVVGIRNASIHHHFPSKSDLVRKLVEQYRQEAAAGLAELERNISDPLEQLRAYIGYWEGCIADATHPFCVCALLATEIPVLPESVVLEVRAHFQSLSGWLAAVLERGATQGRLVLTGTARTNAEMFMATVHGAMLSARAYGDAAAFGAITRPMLERITA</sequence>
<keyword evidence="3" id="KW-0804">Transcription</keyword>
<dbReference type="InterPro" id="IPR036271">
    <property type="entry name" value="Tet_transcr_reg_TetR-rel_C_sf"/>
</dbReference>
<dbReference type="GO" id="GO:0003677">
    <property type="term" value="F:DNA binding"/>
    <property type="evidence" value="ECO:0007669"/>
    <property type="project" value="UniProtKB-UniRule"/>
</dbReference>
<dbReference type="Pfam" id="PF00440">
    <property type="entry name" value="TetR_N"/>
    <property type="match status" value="1"/>
</dbReference>
<gene>
    <name evidence="6" type="ORF">EXN68_11150</name>
</gene>
<dbReference type="RefSeq" id="WP_142840870.1">
    <property type="nucleotide sequence ID" value="NZ_SGNY01000003.1"/>
</dbReference>
<evidence type="ECO:0000259" key="5">
    <source>
        <dbReference type="PROSITE" id="PS50977"/>
    </source>
</evidence>
<dbReference type="EMBL" id="SGNY01000003">
    <property type="protein sequence ID" value="TRB00280.1"/>
    <property type="molecule type" value="Genomic_DNA"/>
</dbReference>
<evidence type="ECO:0000256" key="2">
    <source>
        <dbReference type="ARBA" id="ARBA00023125"/>
    </source>
</evidence>
<dbReference type="InterPro" id="IPR011075">
    <property type="entry name" value="TetR_C"/>
</dbReference>
<name>A0A546XHR3_RHIRH</name>
<keyword evidence="1" id="KW-0805">Transcription regulation</keyword>
<dbReference type="Pfam" id="PF16925">
    <property type="entry name" value="TetR_C_13"/>
    <property type="match status" value="1"/>
</dbReference>
<dbReference type="OrthoDB" id="9809772at2"/>
<dbReference type="AlphaFoldDB" id="A0A546XHR3"/>
<evidence type="ECO:0000313" key="7">
    <source>
        <dbReference type="Proteomes" id="UP000315434"/>
    </source>
</evidence>
<protein>
    <submittedName>
        <fullName evidence="6">TetR/AcrR family transcriptional regulator</fullName>
    </submittedName>
</protein>
<organism evidence="6 7">
    <name type="scientific">Rhizobium rhizogenes</name>
    <name type="common">Agrobacterium rhizogenes</name>
    <dbReference type="NCBI Taxonomy" id="359"/>
    <lineage>
        <taxon>Bacteria</taxon>
        <taxon>Pseudomonadati</taxon>
        <taxon>Pseudomonadota</taxon>
        <taxon>Alphaproteobacteria</taxon>
        <taxon>Hyphomicrobiales</taxon>
        <taxon>Rhizobiaceae</taxon>
        <taxon>Rhizobium/Agrobacterium group</taxon>
        <taxon>Rhizobium</taxon>
    </lineage>
</organism>
<dbReference type="SUPFAM" id="SSF48498">
    <property type="entry name" value="Tetracyclin repressor-like, C-terminal domain"/>
    <property type="match status" value="1"/>
</dbReference>
<dbReference type="PANTHER" id="PTHR47506">
    <property type="entry name" value="TRANSCRIPTIONAL REGULATORY PROTEIN"/>
    <property type="match status" value="1"/>
</dbReference>
<dbReference type="PANTHER" id="PTHR47506:SF6">
    <property type="entry name" value="HTH-TYPE TRANSCRIPTIONAL REPRESSOR NEMR"/>
    <property type="match status" value="1"/>
</dbReference>
<feature type="domain" description="HTH tetR-type" evidence="5">
    <location>
        <begin position="5"/>
        <end position="65"/>
    </location>
</feature>
<dbReference type="InterPro" id="IPR009057">
    <property type="entry name" value="Homeodomain-like_sf"/>
</dbReference>
<accession>A0A546XHR3</accession>
<proteinExistence type="predicted"/>
<dbReference type="Gene3D" id="1.10.357.10">
    <property type="entry name" value="Tetracycline Repressor, domain 2"/>
    <property type="match status" value="1"/>
</dbReference>
<evidence type="ECO:0000313" key="6">
    <source>
        <dbReference type="EMBL" id="TRB00280.1"/>
    </source>
</evidence>
<dbReference type="Proteomes" id="UP000315434">
    <property type="component" value="Unassembled WGS sequence"/>
</dbReference>
<dbReference type="SUPFAM" id="SSF46689">
    <property type="entry name" value="Homeodomain-like"/>
    <property type="match status" value="1"/>
</dbReference>
<evidence type="ECO:0000256" key="3">
    <source>
        <dbReference type="ARBA" id="ARBA00023163"/>
    </source>
</evidence>
<dbReference type="PROSITE" id="PS50977">
    <property type="entry name" value="HTH_TETR_2"/>
    <property type="match status" value="1"/>
</dbReference>
<comment type="caution">
    <text evidence="6">The sequence shown here is derived from an EMBL/GenBank/DDBJ whole genome shotgun (WGS) entry which is preliminary data.</text>
</comment>
<evidence type="ECO:0000256" key="4">
    <source>
        <dbReference type="PROSITE-ProRule" id="PRU00335"/>
    </source>
</evidence>
<dbReference type="PRINTS" id="PR00455">
    <property type="entry name" value="HTHTETR"/>
</dbReference>
<feature type="DNA-binding region" description="H-T-H motif" evidence="4">
    <location>
        <begin position="28"/>
        <end position="47"/>
    </location>
</feature>
<keyword evidence="2 4" id="KW-0238">DNA-binding</keyword>
<reference evidence="6 7" key="1">
    <citation type="journal article" date="2019" name="Appl. Microbiol. Biotechnol.">
        <title>Differential efficiency of wild type rhizogenic strains for rol gene transformation of plants.</title>
        <authorList>
            <person name="Desmet S."/>
            <person name="De Keyser E."/>
            <person name="Van Vaerenbergh J."/>
            <person name="Baeyen S."/>
            <person name="Van Huylenbroeck J."/>
            <person name="Geelen D."/>
            <person name="Dhooghe E."/>
        </authorList>
    </citation>
    <scope>NUCLEOTIDE SEQUENCE [LARGE SCALE GENOMIC DNA]</scope>
    <source>
        <strain evidence="6 7">GBBC3284</strain>
    </source>
</reference>